<sequence length="47" mass="5697">SNNEKDFEYHDNETDFEYHDSDKNENLNPNGLFEKENKGKMKRKMCL</sequence>
<dbReference type="AlphaFoldDB" id="A0A9W4T245"/>
<feature type="region of interest" description="Disordered" evidence="1">
    <location>
        <begin position="1"/>
        <end position="47"/>
    </location>
</feature>
<dbReference type="EMBL" id="CAMKVN010006073">
    <property type="protein sequence ID" value="CAI2189825.1"/>
    <property type="molecule type" value="Genomic_DNA"/>
</dbReference>
<feature type="non-terminal residue" evidence="2">
    <location>
        <position position="1"/>
    </location>
</feature>
<organism evidence="2 3">
    <name type="scientific">Funneliformis geosporum</name>
    <dbReference type="NCBI Taxonomy" id="1117311"/>
    <lineage>
        <taxon>Eukaryota</taxon>
        <taxon>Fungi</taxon>
        <taxon>Fungi incertae sedis</taxon>
        <taxon>Mucoromycota</taxon>
        <taxon>Glomeromycotina</taxon>
        <taxon>Glomeromycetes</taxon>
        <taxon>Glomerales</taxon>
        <taxon>Glomeraceae</taxon>
        <taxon>Funneliformis</taxon>
    </lineage>
</organism>
<name>A0A9W4T245_9GLOM</name>
<keyword evidence="3" id="KW-1185">Reference proteome</keyword>
<evidence type="ECO:0000313" key="3">
    <source>
        <dbReference type="Proteomes" id="UP001153678"/>
    </source>
</evidence>
<accession>A0A9W4T245</accession>
<protein>
    <submittedName>
        <fullName evidence="2">5894_t:CDS:1</fullName>
    </submittedName>
</protein>
<evidence type="ECO:0000313" key="2">
    <source>
        <dbReference type="EMBL" id="CAI2189825.1"/>
    </source>
</evidence>
<proteinExistence type="predicted"/>
<comment type="caution">
    <text evidence="2">The sequence shown here is derived from an EMBL/GenBank/DDBJ whole genome shotgun (WGS) entry which is preliminary data.</text>
</comment>
<gene>
    <name evidence="2" type="ORF">FWILDA_LOCUS14273</name>
</gene>
<evidence type="ECO:0000256" key="1">
    <source>
        <dbReference type="SAM" id="MobiDB-lite"/>
    </source>
</evidence>
<feature type="compositionally biased region" description="Basic and acidic residues" evidence="1">
    <location>
        <begin position="1"/>
        <end position="25"/>
    </location>
</feature>
<reference evidence="2" key="1">
    <citation type="submission" date="2022-08" db="EMBL/GenBank/DDBJ databases">
        <authorList>
            <person name="Kallberg Y."/>
            <person name="Tangrot J."/>
            <person name="Rosling A."/>
        </authorList>
    </citation>
    <scope>NUCLEOTIDE SEQUENCE</scope>
    <source>
        <strain evidence="2">Wild A</strain>
    </source>
</reference>
<dbReference type="Proteomes" id="UP001153678">
    <property type="component" value="Unassembled WGS sequence"/>
</dbReference>